<evidence type="ECO:0000313" key="4">
    <source>
        <dbReference type="Proteomes" id="UP000295198"/>
    </source>
</evidence>
<evidence type="ECO:0000256" key="1">
    <source>
        <dbReference type="SAM" id="MobiDB-lite"/>
    </source>
</evidence>
<accession>A0A4Q4ZF10</accession>
<keyword evidence="4" id="KW-1185">Reference proteome</keyword>
<reference evidence="3 4" key="1">
    <citation type="submission" date="2019-01" db="EMBL/GenBank/DDBJ databases">
        <title>Nocardioides guangzhouensis sp. nov., an actinobacterium isolated from soil.</title>
        <authorList>
            <person name="Fu Y."/>
            <person name="Cai Y."/>
            <person name="Lin Z."/>
            <person name="Chen P."/>
        </authorList>
    </citation>
    <scope>NUCLEOTIDE SEQUENCE [LARGE SCALE GENOMIC DNA]</scope>
    <source>
        <strain evidence="3 4">130</strain>
    </source>
</reference>
<dbReference type="AlphaFoldDB" id="A0A4Q4ZF10"/>
<dbReference type="RefSeq" id="WP_134716119.1">
    <property type="nucleotide sequence ID" value="NZ_SDKM01000010.1"/>
</dbReference>
<dbReference type="Proteomes" id="UP000295198">
    <property type="component" value="Unassembled WGS sequence"/>
</dbReference>
<name>A0A4Q4ZF10_9ACTN</name>
<feature type="region of interest" description="Disordered" evidence="1">
    <location>
        <begin position="141"/>
        <end position="284"/>
    </location>
</feature>
<evidence type="ECO:0000313" key="3">
    <source>
        <dbReference type="EMBL" id="RYP86667.1"/>
    </source>
</evidence>
<feature type="compositionally biased region" description="Pro residues" evidence="1">
    <location>
        <begin position="206"/>
        <end position="216"/>
    </location>
</feature>
<gene>
    <name evidence="3" type="ORF">EKO23_08320</name>
</gene>
<keyword evidence="2" id="KW-1133">Transmembrane helix</keyword>
<feature type="compositionally biased region" description="Gly residues" evidence="1">
    <location>
        <begin position="149"/>
        <end position="158"/>
    </location>
</feature>
<evidence type="ECO:0008006" key="5">
    <source>
        <dbReference type="Google" id="ProtNLM"/>
    </source>
</evidence>
<feature type="compositionally biased region" description="Low complexity" evidence="1">
    <location>
        <begin position="230"/>
        <end position="254"/>
    </location>
</feature>
<feature type="compositionally biased region" description="Pro residues" evidence="1">
    <location>
        <begin position="255"/>
        <end position="272"/>
    </location>
</feature>
<feature type="transmembrane region" description="Helical" evidence="2">
    <location>
        <begin position="103"/>
        <end position="132"/>
    </location>
</feature>
<comment type="caution">
    <text evidence="3">The sequence shown here is derived from an EMBL/GenBank/DDBJ whole genome shotgun (WGS) entry which is preliminary data.</text>
</comment>
<sequence>MSDTAPNRPPQVTMAGWVTILGSAAVVLTVFDLVANLRSIDTRERVQKALSEPPLDGTGIGLQTVLSIMHVTAMVAAGCATAAIVLGWHVLRRNKAARTALTVLAVPLFLAGLVTGGFMSSMVAVAVIMLWTRTARDWFDGRPAAQAGGPFGGPPGGDGRADREADPDTAPHPFRTPPPPASEPPPFSGFGTPGGESGSAQAPEAPTQPPGQPPGQQPGQQPGQPPMGPSQPWGQQPWGQQPMGPSQPWGQQPWGQPPGAPDQPPWQQPPVPSQAWPAQHPWPGTAAPYAPARPREVLTAAVLTWLCTGVVAFAMLLVVGGFLLDPSIVDEMYSSDDRFADSGLTVDQLRTWSLALAAVFGAWSLAAAGLALIAFLGHGWARVLLIASAVVTALLTLLMVVAAPVVLLLTLPTVATVVLLTRPPVNAWFAHRASQRSGRGA</sequence>
<feature type="transmembrane region" description="Helical" evidence="2">
    <location>
        <begin position="12"/>
        <end position="35"/>
    </location>
</feature>
<evidence type="ECO:0000256" key="2">
    <source>
        <dbReference type="SAM" id="Phobius"/>
    </source>
</evidence>
<keyword evidence="2" id="KW-0812">Transmembrane</keyword>
<dbReference type="EMBL" id="SDKM01000010">
    <property type="protein sequence ID" value="RYP86667.1"/>
    <property type="molecule type" value="Genomic_DNA"/>
</dbReference>
<feature type="transmembrane region" description="Helical" evidence="2">
    <location>
        <begin position="71"/>
        <end position="91"/>
    </location>
</feature>
<dbReference type="OrthoDB" id="3818504at2"/>
<protein>
    <recommendedName>
        <fullName evidence="5">DUF4064 domain-containing protein</fullName>
    </recommendedName>
</protein>
<organism evidence="3 4">
    <name type="scientific">Nocardioides guangzhouensis</name>
    <dbReference type="NCBI Taxonomy" id="2497878"/>
    <lineage>
        <taxon>Bacteria</taxon>
        <taxon>Bacillati</taxon>
        <taxon>Actinomycetota</taxon>
        <taxon>Actinomycetes</taxon>
        <taxon>Propionibacteriales</taxon>
        <taxon>Nocardioidaceae</taxon>
        <taxon>Nocardioides</taxon>
    </lineage>
</organism>
<feature type="transmembrane region" description="Helical" evidence="2">
    <location>
        <begin position="302"/>
        <end position="324"/>
    </location>
</feature>
<proteinExistence type="predicted"/>
<feature type="transmembrane region" description="Helical" evidence="2">
    <location>
        <begin position="383"/>
        <end position="411"/>
    </location>
</feature>
<keyword evidence="2" id="KW-0472">Membrane</keyword>
<feature type="compositionally biased region" description="Pro residues" evidence="1">
    <location>
        <begin position="174"/>
        <end position="187"/>
    </location>
</feature>
<feature type="transmembrane region" description="Helical" evidence="2">
    <location>
        <begin position="352"/>
        <end position="376"/>
    </location>
</feature>